<keyword evidence="2" id="KW-1003">Cell membrane</keyword>
<feature type="transmembrane region" description="Helical" evidence="6">
    <location>
        <begin position="49"/>
        <end position="70"/>
    </location>
</feature>
<organism evidence="8 9">
    <name type="scientific">Hymenobacter frigidus</name>
    <dbReference type="NCBI Taxonomy" id="1524095"/>
    <lineage>
        <taxon>Bacteria</taxon>
        <taxon>Pseudomonadati</taxon>
        <taxon>Bacteroidota</taxon>
        <taxon>Cytophagia</taxon>
        <taxon>Cytophagales</taxon>
        <taxon>Hymenobacteraceae</taxon>
        <taxon>Hymenobacter</taxon>
    </lineage>
</organism>
<evidence type="ECO:0000256" key="5">
    <source>
        <dbReference type="ARBA" id="ARBA00023136"/>
    </source>
</evidence>
<dbReference type="InterPro" id="IPR023845">
    <property type="entry name" value="DUF3817_TM"/>
</dbReference>
<keyword evidence="5 6" id="KW-0472">Membrane</keyword>
<dbReference type="EMBL" id="BMGY01000017">
    <property type="protein sequence ID" value="GGH85963.1"/>
    <property type="molecule type" value="Genomic_DNA"/>
</dbReference>
<feature type="domain" description="DUF3817" evidence="7">
    <location>
        <begin position="14"/>
        <end position="99"/>
    </location>
</feature>
<evidence type="ECO:0000259" key="7">
    <source>
        <dbReference type="Pfam" id="PF12823"/>
    </source>
</evidence>
<dbReference type="NCBIfam" id="TIGR03954">
    <property type="entry name" value="integ_memb_HG"/>
    <property type="match status" value="1"/>
</dbReference>
<evidence type="ECO:0000256" key="2">
    <source>
        <dbReference type="ARBA" id="ARBA00022475"/>
    </source>
</evidence>
<comment type="subcellular location">
    <subcellularLocation>
        <location evidence="1">Cell membrane</location>
        <topology evidence="1">Multi-pass membrane protein</topology>
    </subcellularLocation>
</comment>
<evidence type="ECO:0000256" key="3">
    <source>
        <dbReference type="ARBA" id="ARBA00022692"/>
    </source>
</evidence>
<keyword evidence="3 6" id="KW-0812">Transmembrane</keyword>
<accession>A0ABQ2A6T0</accession>
<dbReference type="Pfam" id="PF12823">
    <property type="entry name" value="DUF3817"/>
    <property type="match status" value="1"/>
</dbReference>
<proteinExistence type="predicted"/>
<comment type="caution">
    <text evidence="8">The sequence shown here is derived from an EMBL/GenBank/DDBJ whole genome shotgun (WGS) entry which is preliminary data.</text>
</comment>
<evidence type="ECO:0000256" key="1">
    <source>
        <dbReference type="ARBA" id="ARBA00004651"/>
    </source>
</evidence>
<evidence type="ECO:0000256" key="6">
    <source>
        <dbReference type="SAM" id="Phobius"/>
    </source>
</evidence>
<reference evidence="9" key="1">
    <citation type="journal article" date="2019" name="Int. J. Syst. Evol. Microbiol.">
        <title>The Global Catalogue of Microorganisms (GCM) 10K type strain sequencing project: providing services to taxonomists for standard genome sequencing and annotation.</title>
        <authorList>
            <consortium name="The Broad Institute Genomics Platform"/>
            <consortium name="The Broad Institute Genome Sequencing Center for Infectious Disease"/>
            <person name="Wu L."/>
            <person name="Ma J."/>
        </authorList>
    </citation>
    <scope>NUCLEOTIDE SEQUENCE [LARGE SCALE GENOMIC DNA]</scope>
    <source>
        <strain evidence="9">CGMCC 1.14966</strain>
    </source>
</reference>
<feature type="transmembrane region" description="Helical" evidence="6">
    <location>
        <begin position="18"/>
        <end position="37"/>
    </location>
</feature>
<dbReference type="Proteomes" id="UP000637774">
    <property type="component" value="Unassembled WGS sequence"/>
</dbReference>
<keyword evidence="4 6" id="KW-1133">Transmembrane helix</keyword>
<dbReference type="RefSeq" id="WP_188562062.1">
    <property type="nucleotide sequence ID" value="NZ_BMGY01000017.1"/>
</dbReference>
<dbReference type="PANTHER" id="PTHR40077:SF1">
    <property type="entry name" value="MEMBRANE PROTEIN"/>
    <property type="match status" value="1"/>
</dbReference>
<feature type="transmembrane region" description="Helical" evidence="6">
    <location>
        <begin position="76"/>
        <end position="95"/>
    </location>
</feature>
<protein>
    <submittedName>
        <fullName evidence="8">Membrane protein</fullName>
    </submittedName>
</protein>
<sequence length="101" mass="11042">MSLTPGHLFLTSLGRLRLIGFLEGVSLLVLLGIAMPLKYLAGQPAAVRYVGMAHGLLFVLYVLLVVAMAVERRWSFGKTALALAASVVPFGTFWADRRLFH</sequence>
<gene>
    <name evidence="8" type="ORF">GCM10011495_21430</name>
</gene>
<name>A0ABQ2A6T0_9BACT</name>
<evidence type="ECO:0000313" key="9">
    <source>
        <dbReference type="Proteomes" id="UP000637774"/>
    </source>
</evidence>
<evidence type="ECO:0000256" key="4">
    <source>
        <dbReference type="ARBA" id="ARBA00022989"/>
    </source>
</evidence>
<keyword evidence="9" id="KW-1185">Reference proteome</keyword>
<evidence type="ECO:0000313" key="8">
    <source>
        <dbReference type="EMBL" id="GGH85963.1"/>
    </source>
</evidence>
<dbReference type="PANTHER" id="PTHR40077">
    <property type="entry name" value="MEMBRANE PROTEIN-RELATED"/>
    <property type="match status" value="1"/>
</dbReference>